<feature type="repeat" description="ANK" evidence="3">
    <location>
        <begin position="108"/>
        <end position="140"/>
    </location>
</feature>
<proteinExistence type="predicted"/>
<name>A0A4R2PGA0_RHOSA</name>
<feature type="repeat" description="ANK" evidence="3">
    <location>
        <begin position="75"/>
        <end position="107"/>
    </location>
</feature>
<evidence type="ECO:0000313" key="5">
    <source>
        <dbReference type="Proteomes" id="UP000295399"/>
    </source>
</evidence>
<dbReference type="PRINTS" id="PR01415">
    <property type="entry name" value="ANKYRIN"/>
</dbReference>
<evidence type="ECO:0000256" key="1">
    <source>
        <dbReference type="ARBA" id="ARBA00022737"/>
    </source>
</evidence>
<dbReference type="InParanoid" id="A0A4R2PGA0"/>
<dbReference type="AlphaFoldDB" id="A0A4R2PGA0"/>
<feature type="repeat" description="ANK" evidence="3">
    <location>
        <begin position="40"/>
        <end position="72"/>
    </location>
</feature>
<dbReference type="PROSITE" id="PS50297">
    <property type="entry name" value="ANK_REP_REGION"/>
    <property type="match status" value="3"/>
</dbReference>
<dbReference type="SMART" id="SM00248">
    <property type="entry name" value="ANK"/>
    <property type="match status" value="4"/>
</dbReference>
<keyword evidence="5" id="KW-1185">Reference proteome</keyword>
<keyword evidence="1" id="KW-0677">Repeat</keyword>
<evidence type="ECO:0000256" key="2">
    <source>
        <dbReference type="ARBA" id="ARBA00023043"/>
    </source>
</evidence>
<dbReference type="SUPFAM" id="SSF48403">
    <property type="entry name" value="Ankyrin repeat"/>
    <property type="match status" value="1"/>
</dbReference>
<comment type="caution">
    <text evidence="4">The sequence shown here is derived from an EMBL/GenBank/DDBJ whole genome shotgun (WGS) entry which is preliminary data.</text>
</comment>
<dbReference type="PANTHER" id="PTHR24171">
    <property type="entry name" value="ANKYRIN REPEAT DOMAIN-CONTAINING PROTEIN 39-RELATED"/>
    <property type="match status" value="1"/>
</dbReference>
<protein>
    <submittedName>
        <fullName evidence="4">Ankyrin repeat protein</fullName>
    </submittedName>
</protein>
<dbReference type="RefSeq" id="WP_165878790.1">
    <property type="nucleotide sequence ID" value="NZ_JACIGF010000005.1"/>
</dbReference>
<evidence type="ECO:0000313" key="4">
    <source>
        <dbReference type="EMBL" id="TCP34379.1"/>
    </source>
</evidence>
<reference evidence="4 5" key="1">
    <citation type="submission" date="2019-03" db="EMBL/GenBank/DDBJ databases">
        <title>Genomic Encyclopedia of Type Strains, Phase IV (KMG-IV): sequencing the most valuable type-strain genomes for metagenomic binning, comparative biology and taxonomic classification.</title>
        <authorList>
            <person name="Goeker M."/>
        </authorList>
    </citation>
    <scope>NUCLEOTIDE SEQUENCE [LARGE SCALE GENOMIC DNA]</scope>
    <source>
        <strain evidence="4 5">DSM 2132</strain>
    </source>
</reference>
<dbReference type="InterPro" id="IPR036770">
    <property type="entry name" value="Ankyrin_rpt-contain_sf"/>
</dbReference>
<dbReference type="Gene3D" id="1.25.40.20">
    <property type="entry name" value="Ankyrin repeat-containing domain"/>
    <property type="match status" value="3"/>
</dbReference>
<dbReference type="Proteomes" id="UP000295399">
    <property type="component" value="Unassembled WGS sequence"/>
</dbReference>
<dbReference type="PANTHER" id="PTHR24171:SF9">
    <property type="entry name" value="ANKYRIN REPEAT DOMAIN-CONTAINING PROTEIN 39"/>
    <property type="match status" value="1"/>
</dbReference>
<gene>
    <name evidence="4" type="ORF">EV659_1053</name>
</gene>
<keyword evidence="2 3" id="KW-0040">ANK repeat</keyword>
<dbReference type="EMBL" id="SLXO01000005">
    <property type="protein sequence ID" value="TCP34379.1"/>
    <property type="molecule type" value="Genomic_DNA"/>
</dbReference>
<dbReference type="Pfam" id="PF12796">
    <property type="entry name" value="Ank_2"/>
    <property type="match status" value="2"/>
</dbReference>
<dbReference type="PROSITE" id="PS50088">
    <property type="entry name" value="ANK_REPEAT"/>
    <property type="match status" value="3"/>
</dbReference>
<dbReference type="InterPro" id="IPR002110">
    <property type="entry name" value="Ankyrin_rpt"/>
</dbReference>
<accession>A0A4R2PGA0</accession>
<evidence type="ECO:0000256" key="3">
    <source>
        <dbReference type="PROSITE-ProRule" id="PRU00023"/>
    </source>
</evidence>
<organism evidence="4 5">
    <name type="scientific">Rhodothalassium salexigens DSM 2132</name>
    <dbReference type="NCBI Taxonomy" id="1188247"/>
    <lineage>
        <taxon>Bacteria</taxon>
        <taxon>Pseudomonadati</taxon>
        <taxon>Pseudomonadota</taxon>
        <taxon>Alphaproteobacteria</taxon>
        <taxon>Rhodothalassiales</taxon>
        <taxon>Rhodothalassiaceae</taxon>
        <taxon>Rhodothalassium</taxon>
    </lineage>
</organism>
<sequence length="185" mass="19892">MNENAELIGRSLKKAIREGDLARCRSLILTGAKMSVPGEDGWMPLHTAALEETPEITRLLLEAGAPVNAQTTDKGTWTALHIAGSYGHTKTMDVLLKNGADVNAKAGRDWTPLHVAAWCGRGDAVALLLDHGADTNALTDKGRTAAFWAENKGHEEVVLEIGKAVSLRHAQRVKALKILRSGTEK</sequence>